<proteinExistence type="predicted"/>
<dbReference type="Pfam" id="PF00583">
    <property type="entry name" value="Acetyltransf_1"/>
    <property type="match status" value="1"/>
</dbReference>
<dbReference type="SUPFAM" id="SSF55729">
    <property type="entry name" value="Acyl-CoA N-acyltransferases (Nat)"/>
    <property type="match status" value="1"/>
</dbReference>
<organism evidence="2 3">
    <name type="scientific">Paenibacillus silvae</name>
    <dbReference type="NCBI Taxonomy" id="1325358"/>
    <lineage>
        <taxon>Bacteria</taxon>
        <taxon>Bacillati</taxon>
        <taxon>Bacillota</taxon>
        <taxon>Bacilli</taxon>
        <taxon>Bacillales</taxon>
        <taxon>Paenibacillaceae</taxon>
        <taxon>Paenibacillus</taxon>
    </lineage>
</organism>
<reference evidence="2 3" key="1">
    <citation type="submission" date="2018-06" db="EMBL/GenBank/DDBJ databases">
        <title>Isolation of heavy metals resistant Paenibacillus silvae NC2 from Gold-Copper mine in ZiJin, China.</title>
        <authorList>
            <person name="Xu J."/>
            <person name="Mazhar H.S."/>
            <person name="Rensing C."/>
        </authorList>
    </citation>
    <scope>NUCLEOTIDE SEQUENCE [LARGE SCALE GENOMIC DNA]</scope>
    <source>
        <strain evidence="2 3">NC2</strain>
    </source>
</reference>
<feature type="domain" description="N-acetyltransferase" evidence="1">
    <location>
        <begin position="12"/>
        <end position="157"/>
    </location>
</feature>
<dbReference type="Gene3D" id="3.40.630.30">
    <property type="match status" value="1"/>
</dbReference>
<dbReference type="InterPro" id="IPR016181">
    <property type="entry name" value="Acyl_CoA_acyltransferase"/>
</dbReference>
<keyword evidence="2" id="KW-0808">Transferase</keyword>
<accession>A0A2W6NGV1</accession>
<dbReference type="EMBL" id="QKWW01000035">
    <property type="protein sequence ID" value="PZT55182.1"/>
    <property type="molecule type" value="Genomic_DNA"/>
</dbReference>
<gene>
    <name evidence="2" type="ORF">DN757_13600</name>
</gene>
<dbReference type="Proteomes" id="UP000249204">
    <property type="component" value="Unassembled WGS sequence"/>
</dbReference>
<dbReference type="PANTHER" id="PTHR43792">
    <property type="entry name" value="GNAT FAMILY, PUTATIVE (AFU_ORTHOLOGUE AFUA_3G00765)-RELATED-RELATED"/>
    <property type="match status" value="1"/>
</dbReference>
<dbReference type="PROSITE" id="PS51186">
    <property type="entry name" value="GNAT"/>
    <property type="match status" value="1"/>
</dbReference>
<name>A0A2W6NGV1_9BACL</name>
<evidence type="ECO:0000313" key="3">
    <source>
        <dbReference type="Proteomes" id="UP000249204"/>
    </source>
</evidence>
<dbReference type="AlphaFoldDB" id="A0A2W6NGV1"/>
<comment type="caution">
    <text evidence="2">The sequence shown here is derived from an EMBL/GenBank/DDBJ whole genome shotgun (WGS) entry which is preliminary data.</text>
</comment>
<protein>
    <submittedName>
        <fullName evidence="2">GNAT family N-acetyltransferase</fullName>
    </submittedName>
</protein>
<evidence type="ECO:0000259" key="1">
    <source>
        <dbReference type="PROSITE" id="PS51186"/>
    </source>
</evidence>
<dbReference type="InterPro" id="IPR000182">
    <property type="entry name" value="GNAT_dom"/>
</dbReference>
<dbReference type="CDD" id="cd04301">
    <property type="entry name" value="NAT_SF"/>
    <property type="match status" value="1"/>
</dbReference>
<dbReference type="GO" id="GO:0016747">
    <property type="term" value="F:acyltransferase activity, transferring groups other than amino-acyl groups"/>
    <property type="evidence" value="ECO:0007669"/>
    <property type="project" value="InterPro"/>
</dbReference>
<dbReference type="InterPro" id="IPR051531">
    <property type="entry name" value="N-acetyltransferase"/>
</dbReference>
<evidence type="ECO:0000313" key="2">
    <source>
        <dbReference type="EMBL" id="PZT55182.1"/>
    </source>
</evidence>
<sequence length="158" mass="18547">MLSMNHHMEKRVMLQRITEENEEQCIRLQPREDQLALVASNADSLIHATKEVTSRPYGIYAGDDMVGFVLFDNEMYTDGYYWILRFMIDRQYQGRGYGKSAIQEIIHMLQERSDCKQIRVSHVPHNIAANTLYKHCGFQETGEREDNGDIILSYRIRE</sequence>